<proteinExistence type="predicted"/>
<comment type="caution">
    <text evidence="2">The sequence shown here is derived from an EMBL/GenBank/DDBJ whole genome shotgun (WGS) entry which is preliminary data.</text>
</comment>
<sequence length="82" mass="9456">MQPELLQEPRGPAWGPCTSKEERDVSHCNPDLSGRLTFQQERRDSLRLEANPEAGSPERKERRGELHCTADRCEICRLIRPD</sequence>
<dbReference type="EMBL" id="JANPWB010000009">
    <property type="protein sequence ID" value="KAJ1155836.1"/>
    <property type="molecule type" value="Genomic_DNA"/>
</dbReference>
<accession>A0AAV7RTK7</accession>
<reference evidence="2" key="1">
    <citation type="journal article" date="2022" name="bioRxiv">
        <title>Sequencing and chromosome-scale assembly of the giantPleurodeles waltlgenome.</title>
        <authorList>
            <person name="Brown T."/>
            <person name="Elewa A."/>
            <person name="Iarovenko S."/>
            <person name="Subramanian E."/>
            <person name="Araus A.J."/>
            <person name="Petzold A."/>
            <person name="Susuki M."/>
            <person name="Suzuki K.-i.T."/>
            <person name="Hayashi T."/>
            <person name="Toyoda A."/>
            <person name="Oliveira C."/>
            <person name="Osipova E."/>
            <person name="Leigh N.D."/>
            <person name="Simon A."/>
            <person name="Yun M.H."/>
        </authorList>
    </citation>
    <scope>NUCLEOTIDE SEQUENCE</scope>
    <source>
        <strain evidence="2">20211129_DDA</strain>
        <tissue evidence="2">Liver</tissue>
    </source>
</reference>
<keyword evidence="3" id="KW-1185">Reference proteome</keyword>
<gene>
    <name evidence="2" type="ORF">NDU88_008561</name>
</gene>
<protein>
    <submittedName>
        <fullName evidence="2">Uncharacterized protein</fullName>
    </submittedName>
</protein>
<evidence type="ECO:0000313" key="3">
    <source>
        <dbReference type="Proteomes" id="UP001066276"/>
    </source>
</evidence>
<evidence type="ECO:0000313" key="2">
    <source>
        <dbReference type="EMBL" id="KAJ1155836.1"/>
    </source>
</evidence>
<name>A0AAV7RTK7_PLEWA</name>
<organism evidence="2 3">
    <name type="scientific">Pleurodeles waltl</name>
    <name type="common">Iberian ribbed newt</name>
    <dbReference type="NCBI Taxonomy" id="8319"/>
    <lineage>
        <taxon>Eukaryota</taxon>
        <taxon>Metazoa</taxon>
        <taxon>Chordata</taxon>
        <taxon>Craniata</taxon>
        <taxon>Vertebrata</taxon>
        <taxon>Euteleostomi</taxon>
        <taxon>Amphibia</taxon>
        <taxon>Batrachia</taxon>
        <taxon>Caudata</taxon>
        <taxon>Salamandroidea</taxon>
        <taxon>Salamandridae</taxon>
        <taxon>Pleurodelinae</taxon>
        <taxon>Pleurodeles</taxon>
    </lineage>
</organism>
<evidence type="ECO:0000256" key="1">
    <source>
        <dbReference type="SAM" id="MobiDB-lite"/>
    </source>
</evidence>
<dbReference type="AlphaFoldDB" id="A0AAV7RTK7"/>
<feature type="region of interest" description="Disordered" evidence="1">
    <location>
        <begin position="1"/>
        <end position="64"/>
    </location>
</feature>
<dbReference type="Proteomes" id="UP001066276">
    <property type="component" value="Chromosome 5"/>
</dbReference>